<dbReference type="NCBIfam" id="NF033874">
    <property type="entry name" value="SidJ_rel_pseudo"/>
    <property type="match status" value="1"/>
</dbReference>
<keyword evidence="2" id="KW-1185">Reference proteome</keyword>
<keyword evidence="1" id="KW-0808">Transferase</keyword>
<proteinExistence type="predicted"/>
<dbReference type="Proteomes" id="UP000469724">
    <property type="component" value="Unassembled WGS sequence"/>
</dbReference>
<dbReference type="AlphaFoldDB" id="A0A7K3NJW6"/>
<accession>A0A7K3NJW6</accession>
<sequence>MTQHQGLAGTDFQAAYLAVRRLADITRQRPAEVTPDSVAALADLLAQAPHASQTQARFLYRDAAAVLLDLCRSAPDRELAARAFAGVETALARPGKPRMAAADAVGALPLSVRGPQMDETGPPKPDASHTPDIAWTALLRLADAGRQADTGSGPPPTGNAIPARAGRTLIMPLPGDGRVVAVKFLRLGEPASGLALEAAWMEHLAAEARDMPVPFHVPRPLRVAGQAVFRVADAPLARVGLDPATLAGGVAMAYVARADYFRYPNEHGPDGGLGGRELLAVLGQNALLFGRLAARGIVHTAPIPLFHNRVQRERRSDEGLYDWRRMGRLDQWLASTRFPNFGPSGLRDFEHFVSHAGPTGPLYKCMGDHLLGLLLVTGSYFRFKEPARVGLGPDGRPADARELFDPALLAEALTTIYDAYYQGFTGRAPAGALPFDREGLAARLIEEMGVDRHMVEMLRVADQENMSDAAFVEFLTRRGMPRQEALGLRRGAADVAIPTGPHLGEFNGRISAPEMIEFTACAAAACVAGRYFAEADGRRNSSKQPDMLQFLS</sequence>
<comment type="caution">
    <text evidence="1">The sequence shown here is derived from an EMBL/GenBank/DDBJ whole genome shotgun (WGS) entry which is preliminary data.</text>
</comment>
<dbReference type="GO" id="GO:0016301">
    <property type="term" value="F:kinase activity"/>
    <property type="evidence" value="ECO:0007669"/>
    <property type="project" value="UniProtKB-KW"/>
</dbReference>
<dbReference type="EMBL" id="JAAGRQ010000019">
    <property type="protein sequence ID" value="NDY56417.1"/>
    <property type="molecule type" value="Genomic_DNA"/>
</dbReference>
<organism evidence="1 2">
    <name type="scientific">Desulfolutivibrio sulfodismutans</name>
    <dbReference type="NCBI Taxonomy" id="63561"/>
    <lineage>
        <taxon>Bacteria</taxon>
        <taxon>Pseudomonadati</taxon>
        <taxon>Thermodesulfobacteriota</taxon>
        <taxon>Desulfovibrionia</taxon>
        <taxon>Desulfovibrionales</taxon>
        <taxon>Desulfovibrionaceae</taxon>
        <taxon>Desulfolutivibrio</taxon>
    </lineage>
</organism>
<reference evidence="1 2" key="1">
    <citation type="submission" date="2020-02" db="EMBL/GenBank/DDBJ databases">
        <title>Comparative genomics of sulfur disproportionating microorganisms.</title>
        <authorList>
            <person name="Ward L.M."/>
            <person name="Bertran E."/>
            <person name="Johnston D.T."/>
        </authorList>
    </citation>
    <scope>NUCLEOTIDE SEQUENCE [LARGE SCALE GENOMIC DNA]</scope>
    <source>
        <strain evidence="1 2">DSM 3696</strain>
    </source>
</reference>
<gene>
    <name evidence="1" type="ORF">G3N56_06630</name>
</gene>
<evidence type="ECO:0000313" key="1">
    <source>
        <dbReference type="EMBL" id="NDY56417.1"/>
    </source>
</evidence>
<protein>
    <submittedName>
        <fullName evidence="1">SidJ-related pseudokinase</fullName>
    </submittedName>
</protein>
<dbReference type="RefSeq" id="WP_163301470.1">
    <property type="nucleotide sequence ID" value="NZ_JAAGRQ010000019.1"/>
</dbReference>
<keyword evidence="1" id="KW-0418">Kinase</keyword>
<evidence type="ECO:0000313" key="2">
    <source>
        <dbReference type="Proteomes" id="UP000469724"/>
    </source>
</evidence>
<name>A0A7K3NJW6_9BACT</name>